<dbReference type="EMBL" id="CP036287">
    <property type="protein sequence ID" value="QDU69530.1"/>
    <property type="molecule type" value="Genomic_DNA"/>
</dbReference>
<evidence type="ECO:0000313" key="3">
    <source>
        <dbReference type="Proteomes" id="UP000316921"/>
    </source>
</evidence>
<feature type="transmembrane region" description="Helical" evidence="1">
    <location>
        <begin position="36"/>
        <end position="55"/>
    </location>
</feature>
<keyword evidence="1" id="KW-0812">Transmembrane</keyword>
<dbReference type="PROSITE" id="PS51257">
    <property type="entry name" value="PROKAR_LIPOPROTEIN"/>
    <property type="match status" value="1"/>
</dbReference>
<name>A0A518BRF6_9BACT</name>
<proteinExistence type="predicted"/>
<keyword evidence="1" id="KW-0472">Membrane</keyword>
<protein>
    <submittedName>
        <fullName evidence="2">Uncharacterized protein</fullName>
    </submittedName>
</protein>
<evidence type="ECO:0000313" key="2">
    <source>
        <dbReference type="EMBL" id="QDU69530.1"/>
    </source>
</evidence>
<organism evidence="2 3">
    <name type="scientific">Engelhardtia mirabilis</name>
    <dbReference type="NCBI Taxonomy" id="2528011"/>
    <lineage>
        <taxon>Bacteria</taxon>
        <taxon>Pseudomonadati</taxon>
        <taxon>Planctomycetota</taxon>
        <taxon>Planctomycetia</taxon>
        <taxon>Planctomycetia incertae sedis</taxon>
        <taxon>Engelhardtia</taxon>
    </lineage>
</organism>
<keyword evidence="3" id="KW-1185">Reference proteome</keyword>
<dbReference type="RefSeq" id="WP_145069499.1">
    <property type="nucleotide sequence ID" value="NZ_CP036287.1"/>
</dbReference>
<reference evidence="2 3" key="1">
    <citation type="submission" date="2019-02" db="EMBL/GenBank/DDBJ databases">
        <title>Deep-cultivation of Planctomycetes and their phenomic and genomic characterization uncovers novel biology.</title>
        <authorList>
            <person name="Wiegand S."/>
            <person name="Jogler M."/>
            <person name="Boedeker C."/>
            <person name="Pinto D."/>
            <person name="Vollmers J."/>
            <person name="Rivas-Marin E."/>
            <person name="Kohn T."/>
            <person name="Peeters S.H."/>
            <person name="Heuer A."/>
            <person name="Rast P."/>
            <person name="Oberbeckmann S."/>
            <person name="Bunk B."/>
            <person name="Jeske O."/>
            <person name="Meyerdierks A."/>
            <person name="Storesund J.E."/>
            <person name="Kallscheuer N."/>
            <person name="Luecker S."/>
            <person name="Lage O.M."/>
            <person name="Pohl T."/>
            <person name="Merkel B.J."/>
            <person name="Hornburger P."/>
            <person name="Mueller R.-W."/>
            <person name="Bruemmer F."/>
            <person name="Labrenz M."/>
            <person name="Spormann A.M."/>
            <person name="Op den Camp H."/>
            <person name="Overmann J."/>
            <person name="Amann R."/>
            <person name="Jetten M.S.M."/>
            <person name="Mascher T."/>
            <person name="Medema M.H."/>
            <person name="Devos D.P."/>
            <person name="Kaster A.-K."/>
            <person name="Ovreas L."/>
            <person name="Rohde M."/>
            <person name="Galperin M.Y."/>
            <person name="Jogler C."/>
        </authorList>
    </citation>
    <scope>NUCLEOTIDE SEQUENCE [LARGE SCALE GENOMIC DNA]</scope>
    <source>
        <strain evidence="2 3">Pla133</strain>
    </source>
</reference>
<dbReference type="AlphaFoldDB" id="A0A518BRF6"/>
<gene>
    <name evidence="2" type="ORF">Pla133_46500</name>
</gene>
<sequence length="97" mass="9730">MADKQKEGSALGTLFALVGGMGGCAAATDQGETGTAIMVTMAVLAIIGYVVGALVEAVVIRLVFVAVVVVTFLLNAAVRQFVWSLVSSLVGSGEVAA</sequence>
<feature type="transmembrane region" description="Helical" evidence="1">
    <location>
        <begin position="62"/>
        <end position="82"/>
    </location>
</feature>
<dbReference type="Proteomes" id="UP000316921">
    <property type="component" value="Chromosome"/>
</dbReference>
<evidence type="ECO:0000256" key="1">
    <source>
        <dbReference type="SAM" id="Phobius"/>
    </source>
</evidence>
<keyword evidence="1" id="KW-1133">Transmembrane helix</keyword>
<dbReference type="KEGG" id="pbap:Pla133_46500"/>
<accession>A0A518BRF6</accession>